<accession>A0A5C8PA49</accession>
<organism evidence="5 6">
    <name type="scientific">Vineibacter terrae</name>
    <dbReference type="NCBI Taxonomy" id="2586908"/>
    <lineage>
        <taxon>Bacteria</taxon>
        <taxon>Pseudomonadati</taxon>
        <taxon>Pseudomonadota</taxon>
        <taxon>Alphaproteobacteria</taxon>
        <taxon>Hyphomicrobiales</taxon>
        <taxon>Vineibacter</taxon>
    </lineage>
</organism>
<reference evidence="5 6" key="1">
    <citation type="submission" date="2019-06" db="EMBL/GenBank/DDBJ databases">
        <title>New taxonomy in bacterial strain CC-CFT640, isolated from vineyard.</title>
        <authorList>
            <person name="Lin S.-Y."/>
            <person name="Tsai C.-F."/>
            <person name="Young C.-C."/>
        </authorList>
    </citation>
    <scope>NUCLEOTIDE SEQUENCE [LARGE SCALE GENOMIC DNA]</scope>
    <source>
        <strain evidence="5 6">CC-CFT640</strain>
    </source>
</reference>
<proteinExistence type="predicted"/>
<dbReference type="PROSITE" id="PS51257">
    <property type="entry name" value="PROKAR_LIPOPROTEIN"/>
    <property type="match status" value="1"/>
</dbReference>
<dbReference type="GO" id="GO:0016042">
    <property type="term" value="P:lipid catabolic process"/>
    <property type="evidence" value="ECO:0007669"/>
    <property type="project" value="UniProtKB-UniRule"/>
</dbReference>
<feature type="short sequence motif" description="DGA/G" evidence="2">
    <location>
        <begin position="268"/>
        <end position="270"/>
    </location>
</feature>
<evidence type="ECO:0000256" key="1">
    <source>
        <dbReference type="ARBA" id="ARBA00023098"/>
    </source>
</evidence>
<dbReference type="SUPFAM" id="SSF52151">
    <property type="entry name" value="FabD/lysophospholipase-like"/>
    <property type="match status" value="1"/>
</dbReference>
<keyword evidence="3" id="KW-0732">Signal</keyword>
<dbReference type="InterPro" id="IPR016035">
    <property type="entry name" value="Acyl_Trfase/lysoPLipase"/>
</dbReference>
<evidence type="ECO:0000256" key="2">
    <source>
        <dbReference type="PROSITE-ProRule" id="PRU01161"/>
    </source>
</evidence>
<keyword evidence="6" id="KW-1185">Reference proteome</keyword>
<gene>
    <name evidence="5" type="ORF">FHP25_34050</name>
</gene>
<dbReference type="AlphaFoldDB" id="A0A5C8PA49"/>
<dbReference type="InterPro" id="IPR002641">
    <property type="entry name" value="PNPLA_dom"/>
</dbReference>
<keyword evidence="2" id="KW-0442">Lipid degradation</keyword>
<feature type="short sequence motif" description="GXSXG" evidence="2">
    <location>
        <begin position="122"/>
        <end position="126"/>
    </location>
</feature>
<keyword evidence="1 2" id="KW-0443">Lipid metabolism</keyword>
<dbReference type="Proteomes" id="UP000321638">
    <property type="component" value="Unassembled WGS sequence"/>
</dbReference>
<evidence type="ECO:0000313" key="6">
    <source>
        <dbReference type="Proteomes" id="UP000321638"/>
    </source>
</evidence>
<sequence>MSTIRKMLAAGGMLAASVALGACGQLERIDAVPATTLDQVKVAGITNARFYVDTDGPAMEAEGIAAFQRELAWRKSQGLTGPLPPAQFLAISGGGDDGAFGAGLLTGWTKQGSRPEFKLVTGISTGALSAPFAFLGPEYDEALAAVYTRTKPDDIFIKRSFLAALTSDALSDNAPLYKTMSKYLTMDMMRKIAAEYDKGRLLLIATTHFDAARPVIWNIGAIAKTDTAEALELIRRILLASAAVPAAFPPVLLDVEVNGKKYQEMHVDGGAISQVFLYPPTLHLAETSQRQHVQRKRIAYVIRNSKLNSPWEDVPRKTLTIAGRAISMLIASNGVGDMYRIYTTTRRDGVDFNLAYIDRDFTAEYVGPFDPRYMVPLFQYGHELGQRGYPWKKTPPGLGSAS</sequence>
<comment type="caution">
    <text evidence="5">The sequence shown here is derived from an EMBL/GenBank/DDBJ whole genome shotgun (WGS) entry which is preliminary data.</text>
</comment>
<dbReference type="Pfam" id="PF01734">
    <property type="entry name" value="Patatin"/>
    <property type="match status" value="1"/>
</dbReference>
<dbReference type="EMBL" id="VDUZ01000057">
    <property type="protein sequence ID" value="TXL70559.1"/>
    <property type="molecule type" value="Genomic_DNA"/>
</dbReference>
<dbReference type="Gene3D" id="3.40.1090.10">
    <property type="entry name" value="Cytosolic phospholipase A2 catalytic domain"/>
    <property type="match status" value="1"/>
</dbReference>
<feature type="signal peptide" evidence="3">
    <location>
        <begin position="1"/>
        <end position="21"/>
    </location>
</feature>
<keyword evidence="2" id="KW-0378">Hydrolase</keyword>
<evidence type="ECO:0000259" key="4">
    <source>
        <dbReference type="PROSITE" id="PS51635"/>
    </source>
</evidence>
<evidence type="ECO:0000256" key="3">
    <source>
        <dbReference type="SAM" id="SignalP"/>
    </source>
</evidence>
<name>A0A5C8PA49_9HYPH</name>
<feature type="active site" description="Nucleophile" evidence="2">
    <location>
        <position position="124"/>
    </location>
</feature>
<feature type="domain" description="PNPLA" evidence="4">
    <location>
        <begin position="89"/>
        <end position="281"/>
    </location>
</feature>
<feature type="chain" id="PRO_5022673647" evidence="3">
    <location>
        <begin position="22"/>
        <end position="402"/>
    </location>
</feature>
<feature type="active site" description="Proton acceptor" evidence="2">
    <location>
        <position position="268"/>
    </location>
</feature>
<dbReference type="RefSeq" id="WP_147851473.1">
    <property type="nucleotide sequence ID" value="NZ_VDUZ01000057.1"/>
</dbReference>
<dbReference type="PROSITE" id="PS51635">
    <property type="entry name" value="PNPLA"/>
    <property type="match status" value="1"/>
</dbReference>
<evidence type="ECO:0000313" key="5">
    <source>
        <dbReference type="EMBL" id="TXL70559.1"/>
    </source>
</evidence>
<feature type="short sequence motif" description="GXGXXG" evidence="2">
    <location>
        <begin position="93"/>
        <end position="98"/>
    </location>
</feature>
<dbReference type="OrthoDB" id="323481at2"/>
<dbReference type="GO" id="GO:0016787">
    <property type="term" value="F:hydrolase activity"/>
    <property type="evidence" value="ECO:0007669"/>
    <property type="project" value="UniProtKB-UniRule"/>
</dbReference>
<protein>
    <submittedName>
        <fullName evidence="5">Patatin family protein</fullName>
    </submittedName>
</protein>